<dbReference type="EMBL" id="CAKOAT010087155">
    <property type="protein sequence ID" value="CAH8318743.1"/>
    <property type="molecule type" value="Genomic_DNA"/>
</dbReference>
<sequence>MVSLKLQKRLEASVMKCGKGKVSLDPNESSDISMANSHNASYITMGSPKIFLRPFNLSDAGDVLKWAGDDDVTRYLRWDSIKTVEEAQQHILQKAIPYTWRRSVSLVDNGRSIGYVSIKPDSGDGSCRANLGYAVSKEFWGRGIATVAVRMAVDQALEAFPVVVRIQAVVEVENIASQKVLEKVGFEKEGLLKKYGCCKGVVRDMFLYSFVKDDC</sequence>
<dbReference type="PROSITE" id="PS51186">
    <property type="entry name" value="GNAT"/>
    <property type="match status" value="1"/>
</dbReference>
<dbReference type="SMART" id="SM01416">
    <property type="entry name" value="Ribosomal_L19e"/>
    <property type="match status" value="1"/>
</dbReference>
<feature type="domain" description="N-acetyltransferase" evidence="4">
    <location>
        <begin position="50"/>
        <end position="208"/>
    </location>
</feature>
<evidence type="ECO:0000313" key="6">
    <source>
        <dbReference type="Proteomes" id="UP001642260"/>
    </source>
</evidence>
<keyword evidence="3" id="KW-0687">Ribonucleoprotein</keyword>
<evidence type="ECO:0000259" key="4">
    <source>
        <dbReference type="PROSITE" id="PS51186"/>
    </source>
</evidence>
<protein>
    <recommendedName>
        <fullName evidence="4">N-acetyltransferase domain-containing protein</fullName>
    </recommendedName>
</protein>
<dbReference type="Gene3D" id="3.40.630.30">
    <property type="match status" value="1"/>
</dbReference>
<dbReference type="SUPFAM" id="SSF48140">
    <property type="entry name" value="Ribosomal protein L19 (L19e)"/>
    <property type="match status" value="1"/>
</dbReference>
<dbReference type="InterPro" id="IPR016181">
    <property type="entry name" value="Acyl_CoA_acyltransferase"/>
</dbReference>
<keyword evidence="6" id="KW-1185">Reference proteome</keyword>
<dbReference type="Pfam" id="PF01280">
    <property type="entry name" value="Ribosomal_L19e"/>
    <property type="match status" value="1"/>
</dbReference>
<dbReference type="Pfam" id="PF13302">
    <property type="entry name" value="Acetyltransf_3"/>
    <property type="match status" value="1"/>
</dbReference>
<dbReference type="AlphaFoldDB" id="A0ABC8JGD7"/>
<proteinExistence type="inferred from homology"/>
<keyword evidence="2" id="KW-0689">Ribosomal protein</keyword>
<evidence type="ECO:0000313" key="5">
    <source>
        <dbReference type="EMBL" id="CAH8318743.1"/>
    </source>
</evidence>
<dbReference type="CDD" id="cd04301">
    <property type="entry name" value="NAT_SF"/>
    <property type="match status" value="1"/>
</dbReference>
<dbReference type="InterPro" id="IPR057259">
    <property type="entry name" value="Ribosomal_L19e"/>
</dbReference>
<dbReference type="InterPro" id="IPR035970">
    <property type="entry name" value="60S_ribosomal_eL19_sf"/>
</dbReference>
<dbReference type="FunFam" id="1.10.1650.10:FF:000001">
    <property type="entry name" value="Ribosomal protein L19"/>
    <property type="match status" value="1"/>
</dbReference>
<evidence type="ECO:0000256" key="3">
    <source>
        <dbReference type="ARBA" id="ARBA00023274"/>
    </source>
</evidence>
<comment type="caution">
    <text evidence="5">The sequence shown here is derived from an EMBL/GenBank/DDBJ whole genome shotgun (WGS) entry which is preliminary data.</text>
</comment>
<name>A0ABC8JGD7_ERUVS</name>
<dbReference type="FunFam" id="3.40.630.30:FF:000281">
    <property type="entry name" value="Acyl-CoA N-acyltransferases (NAT) superfamily protein"/>
    <property type="match status" value="1"/>
</dbReference>
<dbReference type="GO" id="GO:1990904">
    <property type="term" value="C:ribonucleoprotein complex"/>
    <property type="evidence" value="ECO:0007669"/>
    <property type="project" value="UniProtKB-KW"/>
</dbReference>
<dbReference type="GO" id="GO:0005840">
    <property type="term" value="C:ribosome"/>
    <property type="evidence" value="ECO:0007669"/>
    <property type="project" value="UniProtKB-KW"/>
</dbReference>
<dbReference type="PANTHER" id="PTHR46067:SF18">
    <property type="entry name" value="ACYL-COA N-ACYLTRANSFERASES (NAT) SUPERFAMILY PROTEIN"/>
    <property type="match status" value="1"/>
</dbReference>
<dbReference type="InterPro" id="IPR000182">
    <property type="entry name" value="GNAT_dom"/>
</dbReference>
<comment type="similarity">
    <text evidence="1">Belongs to the eukaryotic ribosomal protein eL19 family.</text>
</comment>
<organism evidence="5 6">
    <name type="scientific">Eruca vesicaria subsp. sativa</name>
    <name type="common">Garden rocket</name>
    <name type="synonym">Eruca sativa</name>
    <dbReference type="NCBI Taxonomy" id="29727"/>
    <lineage>
        <taxon>Eukaryota</taxon>
        <taxon>Viridiplantae</taxon>
        <taxon>Streptophyta</taxon>
        <taxon>Embryophyta</taxon>
        <taxon>Tracheophyta</taxon>
        <taxon>Spermatophyta</taxon>
        <taxon>Magnoliopsida</taxon>
        <taxon>eudicotyledons</taxon>
        <taxon>Gunneridae</taxon>
        <taxon>Pentapetalae</taxon>
        <taxon>rosids</taxon>
        <taxon>malvids</taxon>
        <taxon>Brassicales</taxon>
        <taxon>Brassicaceae</taxon>
        <taxon>Brassiceae</taxon>
        <taxon>Eruca</taxon>
    </lineage>
</organism>
<evidence type="ECO:0000256" key="2">
    <source>
        <dbReference type="ARBA" id="ARBA00022980"/>
    </source>
</evidence>
<accession>A0ABC8JGD7</accession>
<reference evidence="5 6" key="1">
    <citation type="submission" date="2022-03" db="EMBL/GenBank/DDBJ databases">
        <authorList>
            <person name="Macdonald S."/>
            <person name="Ahmed S."/>
            <person name="Newling K."/>
        </authorList>
    </citation>
    <scope>NUCLEOTIDE SEQUENCE [LARGE SCALE GENOMIC DNA]</scope>
</reference>
<dbReference type="InterPro" id="IPR000196">
    <property type="entry name" value="Ribosomal_eL19_dom"/>
</dbReference>
<gene>
    <name evidence="5" type="ORF">ERUC_LOCUS8286</name>
</gene>
<dbReference type="Gene3D" id="1.10.1650.10">
    <property type="match status" value="1"/>
</dbReference>
<dbReference type="PANTHER" id="PTHR46067">
    <property type="entry name" value="ACYL-COA N-ACYLTRANSFERASES (NAT) SUPERFAMILY PROTEIN"/>
    <property type="match status" value="1"/>
</dbReference>
<dbReference type="Proteomes" id="UP001642260">
    <property type="component" value="Unassembled WGS sequence"/>
</dbReference>
<dbReference type="SUPFAM" id="SSF55729">
    <property type="entry name" value="Acyl-CoA N-acyltransferases (Nat)"/>
    <property type="match status" value="1"/>
</dbReference>
<dbReference type="InterPro" id="IPR015972">
    <property type="entry name" value="Ribosomal_eL19_dom1"/>
</dbReference>
<evidence type="ECO:0000256" key="1">
    <source>
        <dbReference type="ARBA" id="ARBA00011082"/>
    </source>
</evidence>